<feature type="compositionally biased region" description="Basic and acidic residues" evidence="1">
    <location>
        <begin position="36"/>
        <end position="45"/>
    </location>
</feature>
<name>A0ABT2BPU6_9BURK</name>
<feature type="region of interest" description="Disordered" evidence="1">
    <location>
        <begin position="24"/>
        <end position="147"/>
    </location>
</feature>
<comment type="caution">
    <text evidence="3">The sequence shown here is derived from an EMBL/GenBank/DDBJ whole genome shotgun (WGS) entry which is preliminary data.</text>
</comment>
<dbReference type="EMBL" id="JANUGV010000007">
    <property type="protein sequence ID" value="MCS0610519.1"/>
    <property type="molecule type" value="Genomic_DNA"/>
</dbReference>
<sequence length="147" mass="15866">MQRKLPSLRLFSLCLFALAPGAFAQQQAQSAPPSDKPPKLERIEPGSDVPATTIPPKGGTQIKERKQNGQVTEVEVQAGPSHYYMRPNVPAGNAAPGTQEAGGIRAPQWQVLEFDLNRKRKQGEPSSETPEQTPAAAEVPPPPRPTK</sequence>
<feature type="compositionally biased region" description="Low complexity" evidence="1">
    <location>
        <begin position="24"/>
        <end position="33"/>
    </location>
</feature>
<evidence type="ECO:0000256" key="2">
    <source>
        <dbReference type="SAM" id="SignalP"/>
    </source>
</evidence>
<reference evidence="3 4" key="1">
    <citation type="submission" date="2022-08" db="EMBL/GenBank/DDBJ databases">
        <title>Reclassification of Massilia species as members of the genera Telluria, Duganella, Pseudoduganella, Mokoshia gen. nov. and Zemynaea gen. nov. using orthogonal and non-orthogonal genome-based approaches.</title>
        <authorList>
            <person name="Bowman J.P."/>
        </authorList>
    </citation>
    <scope>NUCLEOTIDE SEQUENCE [LARGE SCALE GENOMIC DNA]</scope>
    <source>
        <strain evidence="3 4">JCM 31607</strain>
    </source>
</reference>
<proteinExistence type="predicted"/>
<feature type="chain" id="PRO_5045799197" evidence="2">
    <location>
        <begin position="25"/>
        <end position="147"/>
    </location>
</feature>
<keyword evidence="2" id="KW-0732">Signal</keyword>
<gene>
    <name evidence="3" type="ORF">NX773_20315</name>
</gene>
<dbReference type="InterPro" id="IPR021357">
    <property type="entry name" value="DUF2782"/>
</dbReference>
<accession>A0ABT2BPU6</accession>
<dbReference type="Gene3D" id="2.20.130.30">
    <property type="entry name" value="Protein of unknown function DUF2782"/>
    <property type="match status" value="1"/>
</dbReference>
<evidence type="ECO:0000256" key="1">
    <source>
        <dbReference type="SAM" id="MobiDB-lite"/>
    </source>
</evidence>
<evidence type="ECO:0000313" key="3">
    <source>
        <dbReference type="EMBL" id="MCS0610519.1"/>
    </source>
</evidence>
<dbReference type="RefSeq" id="WP_258858097.1">
    <property type="nucleotide sequence ID" value="NZ_JANUGV010000007.1"/>
</dbReference>
<feature type="signal peptide" evidence="2">
    <location>
        <begin position="1"/>
        <end position="24"/>
    </location>
</feature>
<dbReference type="Proteomes" id="UP001205861">
    <property type="component" value="Unassembled WGS sequence"/>
</dbReference>
<evidence type="ECO:0000313" key="4">
    <source>
        <dbReference type="Proteomes" id="UP001205861"/>
    </source>
</evidence>
<feature type="compositionally biased region" description="Low complexity" evidence="1">
    <location>
        <begin position="128"/>
        <end position="138"/>
    </location>
</feature>
<keyword evidence="4" id="KW-1185">Reference proteome</keyword>
<organism evidence="3 4">
    <name type="scientific">Massilia solisilvae</name>
    <dbReference type="NCBI Taxonomy" id="1811225"/>
    <lineage>
        <taxon>Bacteria</taxon>
        <taxon>Pseudomonadati</taxon>
        <taxon>Pseudomonadota</taxon>
        <taxon>Betaproteobacteria</taxon>
        <taxon>Burkholderiales</taxon>
        <taxon>Oxalobacteraceae</taxon>
        <taxon>Telluria group</taxon>
        <taxon>Massilia</taxon>
    </lineage>
</organism>
<dbReference type="Pfam" id="PF11191">
    <property type="entry name" value="DUF2782"/>
    <property type="match status" value="1"/>
</dbReference>
<protein>
    <submittedName>
        <fullName evidence="3">DUF2782 domain-containing protein</fullName>
    </submittedName>
</protein>